<sequence length="246" mass="28063">MRNYFRNKRKFPRDTKFLNSECCILVPSAFKCKLYFECPIVHRRSEQEQKLLISRTGQQLVPNDVKRFSQTAQSNGIVSASFRLFNITAKSRKSFTKGNYIKDCLIAEVEEICLEELNLFTQISLSRQTEERRIDSISRVICASLNTITTSFVYFSLALDETSDKSDTAQLTIFIRGIDSQMNIGEELLEPVSLKDTTTGRAIKDAVLNCTQSLQIDLKNLVGIAKMEPLQVLEKMSVLLNYFSIT</sequence>
<keyword evidence="2" id="KW-1185">Reference proteome</keyword>
<evidence type="ECO:0008006" key="3">
    <source>
        <dbReference type="Google" id="ProtNLM"/>
    </source>
</evidence>
<organism evidence="1 2">
    <name type="scientific">Trichonephila inaurata madagascariensis</name>
    <dbReference type="NCBI Taxonomy" id="2747483"/>
    <lineage>
        <taxon>Eukaryota</taxon>
        <taxon>Metazoa</taxon>
        <taxon>Ecdysozoa</taxon>
        <taxon>Arthropoda</taxon>
        <taxon>Chelicerata</taxon>
        <taxon>Arachnida</taxon>
        <taxon>Araneae</taxon>
        <taxon>Araneomorphae</taxon>
        <taxon>Entelegynae</taxon>
        <taxon>Araneoidea</taxon>
        <taxon>Nephilidae</taxon>
        <taxon>Trichonephila</taxon>
        <taxon>Trichonephila inaurata</taxon>
    </lineage>
</organism>
<comment type="caution">
    <text evidence="1">The sequence shown here is derived from an EMBL/GenBank/DDBJ whole genome shotgun (WGS) entry which is preliminary data.</text>
</comment>
<dbReference type="OrthoDB" id="6417506at2759"/>
<dbReference type="Proteomes" id="UP000886998">
    <property type="component" value="Unassembled WGS sequence"/>
</dbReference>
<dbReference type="EMBL" id="BMAV01026405">
    <property type="protein sequence ID" value="GFS50090.1"/>
    <property type="molecule type" value="Genomic_DNA"/>
</dbReference>
<name>A0A8X6MEY9_9ARAC</name>
<accession>A0A8X6MEY9</accession>
<reference evidence="1" key="1">
    <citation type="submission" date="2020-08" db="EMBL/GenBank/DDBJ databases">
        <title>Multicomponent nature underlies the extraordinary mechanical properties of spider dragline silk.</title>
        <authorList>
            <person name="Kono N."/>
            <person name="Nakamura H."/>
            <person name="Mori M."/>
            <person name="Yoshida Y."/>
            <person name="Ohtoshi R."/>
            <person name="Malay A.D."/>
            <person name="Moran D.A.P."/>
            <person name="Tomita M."/>
            <person name="Numata K."/>
            <person name="Arakawa K."/>
        </authorList>
    </citation>
    <scope>NUCLEOTIDE SEQUENCE</scope>
</reference>
<protein>
    <recommendedName>
        <fullName evidence="3">DUF4371 domain-containing protein</fullName>
    </recommendedName>
</protein>
<dbReference type="PANTHER" id="PTHR45913">
    <property type="entry name" value="EPM2A-INTERACTING PROTEIN 1"/>
    <property type="match status" value="1"/>
</dbReference>
<proteinExistence type="predicted"/>
<dbReference type="PANTHER" id="PTHR45913:SF21">
    <property type="entry name" value="DUF4371 DOMAIN-CONTAINING PROTEIN"/>
    <property type="match status" value="1"/>
</dbReference>
<evidence type="ECO:0000313" key="1">
    <source>
        <dbReference type="EMBL" id="GFS50090.1"/>
    </source>
</evidence>
<gene>
    <name evidence="1" type="ORF">TNIN_467011</name>
</gene>
<dbReference type="AlphaFoldDB" id="A0A8X6MEY9"/>
<evidence type="ECO:0000313" key="2">
    <source>
        <dbReference type="Proteomes" id="UP000886998"/>
    </source>
</evidence>